<proteinExistence type="inferred from homology"/>
<comment type="caution">
    <text evidence="8">The sequence shown here is derived from an EMBL/GenBank/DDBJ whole genome shotgun (WGS) entry which is preliminary data.</text>
</comment>
<dbReference type="GO" id="GO:0005737">
    <property type="term" value="C:cytoplasm"/>
    <property type="evidence" value="ECO:0007669"/>
    <property type="project" value="UniProtKB-SubCell"/>
</dbReference>
<dbReference type="Gene3D" id="3.40.50.180">
    <property type="entry name" value="Methylesterase CheB, C-terminal domain"/>
    <property type="match status" value="1"/>
</dbReference>
<comment type="catalytic activity">
    <reaction evidence="3">
        <text>L-glutaminyl-[protein] + H2O = L-glutamyl-[protein] + NH4(+)</text>
        <dbReference type="Rhea" id="RHEA:16441"/>
        <dbReference type="Rhea" id="RHEA-COMP:10207"/>
        <dbReference type="Rhea" id="RHEA-COMP:10208"/>
        <dbReference type="ChEBI" id="CHEBI:15377"/>
        <dbReference type="ChEBI" id="CHEBI:28938"/>
        <dbReference type="ChEBI" id="CHEBI:29973"/>
        <dbReference type="ChEBI" id="CHEBI:30011"/>
        <dbReference type="EC" id="3.5.1.44"/>
    </reaction>
</comment>
<dbReference type="NCBIfam" id="NF001965">
    <property type="entry name" value="PRK00742.1"/>
    <property type="match status" value="1"/>
</dbReference>
<dbReference type="InterPro" id="IPR011006">
    <property type="entry name" value="CheY-like_superfamily"/>
</dbReference>
<keyword evidence="3 5" id="KW-0597">Phosphoprotein</keyword>
<dbReference type="GO" id="GO:0000156">
    <property type="term" value="F:phosphorelay response regulator activity"/>
    <property type="evidence" value="ECO:0007669"/>
    <property type="project" value="InterPro"/>
</dbReference>
<feature type="modified residue" description="4-aspartylphosphate" evidence="3 5">
    <location>
        <position position="54"/>
    </location>
</feature>
<dbReference type="InterPro" id="IPR001789">
    <property type="entry name" value="Sig_transdc_resp-reg_receiver"/>
</dbReference>
<organism evidence="8 9">
    <name type="scientific">Anaeromonas frigoriresistens</name>
    <dbReference type="NCBI Taxonomy" id="2683708"/>
    <lineage>
        <taxon>Bacteria</taxon>
        <taxon>Bacillati</taxon>
        <taxon>Bacillota</taxon>
        <taxon>Tissierellia</taxon>
        <taxon>Tissierellales</taxon>
        <taxon>Thermohalobacteraceae</taxon>
        <taxon>Anaeromonas</taxon>
    </lineage>
</organism>
<keyword evidence="1 3" id="KW-0378">Hydrolase</keyword>
<evidence type="ECO:0000256" key="3">
    <source>
        <dbReference type="HAMAP-Rule" id="MF_00099"/>
    </source>
</evidence>
<reference evidence="8" key="1">
    <citation type="submission" date="2019-12" db="EMBL/GenBank/DDBJ databases">
        <title>Clostridiaceae gen. nov. sp. nov., isolated from sediment in Xinjiang, China.</title>
        <authorList>
            <person name="Zhang R."/>
        </authorList>
    </citation>
    <scope>NUCLEOTIDE SEQUENCE</scope>
    <source>
        <strain evidence="8">D2Q-11</strain>
    </source>
</reference>
<dbReference type="InterPro" id="IPR008248">
    <property type="entry name" value="CheB-like"/>
</dbReference>
<evidence type="ECO:0000259" key="7">
    <source>
        <dbReference type="PROSITE" id="PS50122"/>
    </source>
</evidence>
<dbReference type="SUPFAM" id="SSF52172">
    <property type="entry name" value="CheY-like"/>
    <property type="match status" value="1"/>
</dbReference>
<keyword evidence="3" id="KW-0963">Cytoplasm</keyword>
<comment type="PTM">
    <text evidence="3">Phosphorylated by CheA. Phosphorylation of the N-terminal regulatory domain activates the methylesterase activity.</text>
</comment>
<dbReference type="AlphaFoldDB" id="A0A942V4S9"/>
<dbReference type="EMBL" id="WSFT01000053">
    <property type="protein sequence ID" value="MBS4539867.1"/>
    <property type="molecule type" value="Genomic_DNA"/>
</dbReference>
<dbReference type="PANTHER" id="PTHR42872:SF3">
    <property type="entry name" value="PROTEIN-GLUTAMATE METHYLESTERASE_PROTEIN-GLUTAMINE GLUTAMINASE 1"/>
    <property type="match status" value="1"/>
</dbReference>
<feature type="active site" evidence="3 4">
    <location>
        <position position="194"/>
    </location>
</feature>
<dbReference type="Proteomes" id="UP000724672">
    <property type="component" value="Unassembled WGS sequence"/>
</dbReference>
<dbReference type="PROSITE" id="PS50110">
    <property type="entry name" value="RESPONSE_REGULATORY"/>
    <property type="match status" value="1"/>
</dbReference>
<feature type="domain" description="Response regulatory" evidence="6">
    <location>
        <begin position="3"/>
        <end position="121"/>
    </location>
</feature>
<keyword evidence="3 4" id="KW-0145">Chemotaxis</keyword>
<evidence type="ECO:0000256" key="4">
    <source>
        <dbReference type="PROSITE-ProRule" id="PRU00050"/>
    </source>
</evidence>
<comment type="catalytic activity">
    <reaction evidence="2 3">
        <text>[protein]-L-glutamate 5-O-methyl ester + H2O = L-glutamyl-[protein] + methanol + H(+)</text>
        <dbReference type="Rhea" id="RHEA:23236"/>
        <dbReference type="Rhea" id="RHEA-COMP:10208"/>
        <dbReference type="Rhea" id="RHEA-COMP:10311"/>
        <dbReference type="ChEBI" id="CHEBI:15377"/>
        <dbReference type="ChEBI" id="CHEBI:15378"/>
        <dbReference type="ChEBI" id="CHEBI:17790"/>
        <dbReference type="ChEBI" id="CHEBI:29973"/>
        <dbReference type="ChEBI" id="CHEBI:82795"/>
        <dbReference type="EC" id="3.1.1.61"/>
    </reaction>
</comment>
<comment type="function">
    <text evidence="3">Involved in chemotaxis. Part of a chemotaxis signal transduction system that modulates chemotaxis in response to various stimuli. Catalyzes the demethylation of specific methylglutamate residues introduced into the chemoreceptors (methyl-accepting chemotaxis proteins or MCP) by CheR. Also mediates the irreversible deamidation of specific glutamine residues to glutamic acid.</text>
</comment>
<name>A0A942V4S9_9FIRM</name>
<dbReference type="InterPro" id="IPR035909">
    <property type="entry name" value="CheB_C"/>
</dbReference>
<dbReference type="CDD" id="cd17541">
    <property type="entry name" value="REC_CheB-like"/>
    <property type="match status" value="1"/>
</dbReference>
<evidence type="ECO:0000256" key="2">
    <source>
        <dbReference type="ARBA" id="ARBA00048267"/>
    </source>
</evidence>
<protein>
    <recommendedName>
        <fullName evidence="3">Protein-glutamate methylesterase/protein-glutamine glutaminase</fullName>
        <ecNumber evidence="3">3.1.1.61</ecNumber>
        <ecNumber evidence="3">3.5.1.44</ecNumber>
    </recommendedName>
</protein>
<dbReference type="Pfam" id="PF00072">
    <property type="entry name" value="Response_reg"/>
    <property type="match status" value="1"/>
</dbReference>
<dbReference type="GO" id="GO:0008984">
    <property type="term" value="F:protein-glutamate methylesterase activity"/>
    <property type="evidence" value="ECO:0007669"/>
    <property type="project" value="UniProtKB-UniRule"/>
</dbReference>
<dbReference type="PANTHER" id="PTHR42872">
    <property type="entry name" value="PROTEIN-GLUTAMATE METHYLESTERASE/PROTEIN-GLUTAMINE GLUTAMINASE"/>
    <property type="match status" value="1"/>
</dbReference>
<feature type="active site" evidence="3 4">
    <location>
        <position position="290"/>
    </location>
</feature>
<dbReference type="CDD" id="cd16432">
    <property type="entry name" value="CheB_Rec"/>
    <property type="match status" value="1"/>
</dbReference>
<dbReference type="PROSITE" id="PS50122">
    <property type="entry name" value="CHEB"/>
    <property type="match status" value="1"/>
</dbReference>
<evidence type="ECO:0000256" key="1">
    <source>
        <dbReference type="ARBA" id="ARBA00022801"/>
    </source>
</evidence>
<dbReference type="RefSeq" id="WP_203367777.1">
    <property type="nucleotide sequence ID" value="NZ_WSFT01000053.1"/>
</dbReference>
<dbReference type="GO" id="GO:0050568">
    <property type="term" value="F:protein-glutamine glutaminase activity"/>
    <property type="evidence" value="ECO:0007669"/>
    <property type="project" value="UniProtKB-UniRule"/>
</dbReference>
<accession>A0A942V4S9</accession>
<dbReference type="SMART" id="SM00448">
    <property type="entry name" value="REC"/>
    <property type="match status" value="1"/>
</dbReference>
<dbReference type="PIRSF" id="PIRSF000876">
    <property type="entry name" value="RR_chemtxs_CheB"/>
    <property type="match status" value="1"/>
</dbReference>
<comment type="subcellular location">
    <subcellularLocation>
        <location evidence="3">Cytoplasm</location>
    </subcellularLocation>
</comment>
<dbReference type="SUPFAM" id="SSF52738">
    <property type="entry name" value="Methylesterase CheB, C-terminal domain"/>
    <property type="match status" value="1"/>
</dbReference>
<dbReference type="InterPro" id="IPR000673">
    <property type="entry name" value="Sig_transdc_resp-reg_Me-estase"/>
</dbReference>
<gene>
    <name evidence="3" type="primary">cheB</name>
    <name evidence="8" type="ORF">GOQ27_15435</name>
</gene>
<feature type="domain" description="CheB-type methylesterase" evidence="7">
    <location>
        <begin position="159"/>
        <end position="348"/>
    </location>
</feature>
<comment type="domain">
    <text evidence="3">Contains a C-terminal catalytic domain, and an N-terminal region which modulates catalytic activity.</text>
</comment>
<dbReference type="GO" id="GO:0006935">
    <property type="term" value="P:chemotaxis"/>
    <property type="evidence" value="ECO:0007669"/>
    <property type="project" value="UniProtKB-UniRule"/>
</dbReference>
<keyword evidence="9" id="KW-1185">Reference proteome</keyword>
<comment type="similarity">
    <text evidence="3">Belongs to the CheB family.</text>
</comment>
<dbReference type="EC" id="3.5.1.44" evidence="3"/>
<sequence>MKKVFIVDDSAFMRKIISDIVNQDSELTVIDTARNGKEALEKLKYIHVDILTLDIEMPIMNGIETLKELKKNNIDIPVLMLSSLTRDGAELTLKALEIGAIDFITKPSSIFKVNNDEKKNEIISKIKGAINTKTIFITNTEKIVFKEKAHKIVKNKQVKNIIGIGSSTGGPRALQEIIPQISEDVDGSFVVVQHMPPGFTKSLADRLNRMSHVIVKEAENDEIVRNGYCYIAPGDKHLKLVNHNNNIKIILDDGINVNGHKPSVDVLMNSISNLENINKIGVILTGMGSDGALGLKNLVKSGGYSIGQNEESCIVYGMPKSAYNIGAVDVQLPLEDIISEIYNKLGGL</sequence>
<dbReference type="EC" id="3.1.1.61" evidence="3"/>
<dbReference type="Pfam" id="PF01339">
    <property type="entry name" value="CheB_methylest"/>
    <property type="match status" value="1"/>
</dbReference>
<evidence type="ECO:0000259" key="6">
    <source>
        <dbReference type="PROSITE" id="PS50110"/>
    </source>
</evidence>
<evidence type="ECO:0000256" key="5">
    <source>
        <dbReference type="PROSITE-ProRule" id="PRU00169"/>
    </source>
</evidence>
<dbReference type="HAMAP" id="MF_00099">
    <property type="entry name" value="CheB_chemtxs"/>
    <property type="match status" value="1"/>
</dbReference>
<evidence type="ECO:0000313" key="9">
    <source>
        <dbReference type="Proteomes" id="UP000724672"/>
    </source>
</evidence>
<feature type="active site" evidence="3 4">
    <location>
        <position position="167"/>
    </location>
</feature>
<dbReference type="Gene3D" id="3.40.50.2300">
    <property type="match status" value="1"/>
</dbReference>
<evidence type="ECO:0000313" key="8">
    <source>
        <dbReference type="EMBL" id="MBS4539867.1"/>
    </source>
</evidence>